<gene>
    <name evidence="1" type="ORF">LOY88_000371</name>
</gene>
<comment type="caution">
    <text evidence="1">The sequence shown here is derived from an EMBL/GenBank/DDBJ whole genome shotgun (WGS) entry which is preliminary data.</text>
</comment>
<proteinExistence type="predicted"/>
<dbReference type="EMBL" id="JALBCA010000004">
    <property type="protein sequence ID" value="KAI2392906.1"/>
    <property type="molecule type" value="Genomic_DNA"/>
</dbReference>
<reference evidence="1" key="1">
    <citation type="journal article" date="2022" name="bioRxiv">
        <title>Population genetic analysis of Ophidiomyces ophidiicola, the causative agent of snake fungal disease, indicates recent introductions to the USA.</title>
        <authorList>
            <person name="Ladner J.T."/>
            <person name="Palmer J.M."/>
            <person name="Ettinger C.L."/>
            <person name="Stajich J.E."/>
            <person name="Farrell T.M."/>
            <person name="Glorioso B.M."/>
            <person name="Lawson B."/>
            <person name="Price S.J."/>
            <person name="Stengle A.G."/>
            <person name="Grear D.A."/>
            <person name="Lorch J.M."/>
        </authorList>
    </citation>
    <scope>NUCLEOTIDE SEQUENCE</scope>
    <source>
        <strain evidence="1">NWHC 24266-5</strain>
    </source>
</reference>
<accession>A0ACB8V609</accession>
<organism evidence="1">
    <name type="scientific">Ophidiomyces ophidiicola</name>
    <dbReference type="NCBI Taxonomy" id="1387563"/>
    <lineage>
        <taxon>Eukaryota</taxon>
        <taxon>Fungi</taxon>
        <taxon>Dikarya</taxon>
        <taxon>Ascomycota</taxon>
        <taxon>Pezizomycotina</taxon>
        <taxon>Eurotiomycetes</taxon>
        <taxon>Eurotiomycetidae</taxon>
        <taxon>Onygenales</taxon>
        <taxon>Onygenaceae</taxon>
        <taxon>Ophidiomyces</taxon>
    </lineage>
</organism>
<evidence type="ECO:0000313" key="1">
    <source>
        <dbReference type="EMBL" id="KAI2392906.1"/>
    </source>
</evidence>
<protein>
    <submittedName>
        <fullName evidence="1">Uncharacterized protein</fullName>
    </submittedName>
</protein>
<name>A0ACB8V609_9EURO</name>
<sequence>MEYFDFDQAAQDHDSPSILADFYTQDFDSTLNNAAPVTPLPDTHNILDEVEKNSPSLKLNGSWPMRRASEPCFFCRSLGLDCVVAERGALQNGCTCCIALYRECSFTHTQPQEKLLETLHVVGEDAYVPIGSLTGKRALKSYSGPSTGTILEESEQRGRKSGSRFPKDAVRVLKLWLSEHTSHPYPTEEERDELKAKTGLKRSQISNWLANARRRGKARLSSHSSVPCTGGVPIPGKRLPPGVDFADLDPLERWKHSPPENEPASARDIIQAMATTRFNTSSSNDTSSVPGRSHSRRTGSSNGESNMSNVRTSLSSYSFDTTQSSISDMSFASAFSHRSSRASFTSADAKERRRRRHKSIVGQSSFHKPRAARIYQCTFCTDTFPTKYDWQRHEKSLHLALDKWTCAPHGGVVTENNKSLCAFCRHPDPDDDHLGSHNFQICQEKSIQERTFYRKDHLNQHLRLMHNAKLGPWMCQWKSATTEVKSRCGFCSSIFATWKERIDHLAVHFKAGMDMSHWKGDWGFEPCIQNCIENAMPPYLISAERKTMDPWVAQSPSPGVPTSRGTVRANIPVPTDASCFKRLEVGLMEFISRLSAQGIVPTDAMLQSEARTFIYGSDDPWNQTCADNPTWLSVLKQDAGICDTPNPQNIQLDDLGMQPPFAANGGLRCAPIHSFKPNPPLSVSSGLQSPVLPSSVASYRGSLAGSLSGSVDFSTRHPVLGQVGDFPNATMSNFSSSAPVTADNDPLIQMGFDTDFLRGLDNDDGDIGHDMGGLSLGKLGSGNSINFQEIDFDDFNFNLTTTLAPASTATPVSKSPTIGAFGMDTNLNAFDSLMSLPRKGSTAPRGLDSQ</sequence>